<dbReference type="InterPro" id="IPR050759">
    <property type="entry name" value="Serine_protease_kringle"/>
</dbReference>
<dbReference type="Pfam" id="PF00084">
    <property type="entry name" value="Sushi"/>
    <property type="match status" value="1"/>
</dbReference>
<dbReference type="InterPro" id="IPR013806">
    <property type="entry name" value="Kringle-like"/>
</dbReference>
<keyword evidence="5" id="KW-1133">Transmembrane helix</keyword>
<proteinExistence type="predicted"/>
<organism evidence="9 10">
    <name type="scientific">Patella caerulea</name>
    <name type="common">Rayed Mediterranean limpet</name>
    <dbReference type="NCBI Taxonomy" id="87958"/>
    <lineage>
        <taxon>Eukaryota</taxon>
        <taxon>Metazoa</taxon>
        <taxon>Spiralia</taxon>
        <taxon>Lophotrochozoa</taxon>
        <taxon>Mollusca</taxon>
        <taxon>Gastropoda</taxon>
        <taxon>Patellogastropoda</taxon>
        <taxon>Patelloidea</taxon>
        <taxon>Patellidae</taxon>
        <taxon>Patella</taxon>
    </lineage>
</organism>
<dbReference type="GO" id="GO:0005615">
    <property type="term" value="C:extracellular space"/>
    <property type="evidence" value="ECO:0007669"/>
    <property type="project" value="TreeGrafter"/>
</dbReference>
<dbReference type="GO" id="GO:0005102">
    <property type="term" value="F:signaling receptor binding"/>
    <property type="evidence" value="ECO:0007669"/>
    <property type="project" value="TreeGrafter"/>
</dbReference>
<feature type="domain" description="Kringle" evidence="7">
    <location>
        <begin position="466"/>
        <end position="541"/>
    </location>
</feature>
<gene>
    <name evidence="9" type="ORF">SNE40_008097</name>
</gene>
<dbReference type="SMART" id="SM00130">
    <property type="entry name" value="KR"/>
    <property type="match status" value="2"/>
</dbReference>
<keyword evidence="6" id="KW-0732">Signal</keyword>
<dbReference type="InterPro" id="IPR035976">
    <property type="entry name" value="Sushi/SCR/CCP_sf"/>
</dbReference>
<evidence type="ECO:0000256" key="5">
    <source>
        <dbReference type="SAM" id="Phobius"/>
    </source>
</evidence>
<dbReference type="PANTHER" id="PTHR24261:SF7">
    <property type="entry name" value="KRINGLE DOMAIN-CONTAINING PROTEIN"/>
    <property type="match status" value="1"/>
</dbReference>
<feature type="signal peptide" evidence="6">
    <location>
        <begin position="1"/>
        <end position="17"/>
    </location>
</feature>
<dbReference type="Proteomes" id="UP001347796">
    <property type="component" value="Unassembled WGS sequence"/>
</dbReference>
<dbReference type="AlphaFoldDB" id="A0AAN8K4X0"/>
<dbReference type="InterPro" id="IPR000001">
    <property type="entry name" value="Kringle"/>
</dbReference>
<dbReference type="PANTHER" id="PTHR24261">
    <property type="entry name" value="PLASMINOGEN-RELATED"/>
    <property type="match status" value="1"/>
</dbReference>
<feature type="domain" description="Sushi" evidence="8">
    <location>
        <begin position="268"/>
        <end position="326"/>
    </location>
</feature>
<keyword evidence="5" id="KW-0472">Membrane</keyword>
<name>A0AAN8K4X0_PATCE</name>
<keyword evidence="4" id="KW-0768">Sushi</keyword>
<evidence type="ECO:0000313" key="10">
    <source>
        <dbReference type="Proteomes" id="UP001347796"/>
    </source>
</evidence>
<evidence type="ECO:0000256" key="2">
    <source>
        <dbReference type="ARBA" id="ARBA00023157"/>
    </source>
</evidence>
<dbReference type="PROSITE" id="PS00021">
    <property type="entry name" value="KRINGLE_1"/>
    <property type="match status" value="1"/>
</dbReference>
<evidence type="ECO:0000256" key="1">
    <source>
        <dbReference type="ARBA" id="ARBA00022572"/>
    </source>
</evidence>
<evidence type="ECO:0000256" key="4">
    <source>
        <dbReference type="PROSITE-ProRule" id="PRU00302"/>
    </source>
</evidence>
<sequence>MILKLLFFFRGLNVVLCMVATEDKTDQTCEEPGPVSNVYRKWDGGYENSTTTYQCYFGYNLWKGNLTRTCLNGSYSGSPPHCVLDCGKPRDMYAVTQAFSSTSAGSRVVNTCWDNYTQVDDNMIIHCNSYMQRWSVEPARCKSSNNLLVLDPYTQCYYANSSFEEQSIVFDVSTETKFYQITDIKFRLKGDLEILPDNITITVRQNGGSWTHPNCALLEQSDFINGSLQVNCSAMAIGQSVVFIPRYGNISSNFGICDIEIYGRIHKVDCSRPDFFHGAKPIYYETTFHSKANYVCENGFYTLHKGSTATCLFFNFWSSDNIKCTNEANIAAGRTVFDPEKQYFYELLTDDLDDTCASITKGQLKVDFQKDRFEYREIIIHITKGLFRLWRQLSVHVNSNDGRTHPCYSNPYEFYWYPIRTYTCHTYPVGSSITINVDSAVDVCEIRAFGYRYIEHKTRECLRSEKGQEYNGFQHHTLSGKTCASWDIPGNIWFKKLDFFPDATLADARNYCRNPKGMHTRPWCFTSGDAKSWEYCPVVSCTSVCPLRDDGFDYVGKLSNTLSGKLCQNWASITGGSVQFSRSAFPDKDDNHNSCRNPAVSQSGPWCYTNLTSLNYEKCKMPICPLAPLEDRLEYTEYSEDVVISFEECFMWSSMDPLMIKRYTKIRFTTDYIVNVCERWQHNITMFCSQENLSELLWRYVFIHCYDDESSTSSLESTTDNDVATTHFSDKLITSQEIEISATPSEVLSIRNTSTQKPSCGCLSEVTKIKRIEIVRERIINITIELTVPKATLSSTIRKRKSAEDDRPSVSYLGYVAMTIMALSGSIFVIPDLFHLILYIKVNYFRKDDLA</sequence>
<feature type="chain" id="PRO_5042994473" evidence="6">
    <location>
        <begin position="18"/>
        <end position="851"/>
    </location>
</feature>
<evidence type="ECO:0000313" key="9">
    <source>
        <dbReference type="EMBL" id="KAK6185973.1"/>
    </source>
</evidence>
<comment type="caution">
    <text evidence="3">Lacks conserved residue(s) required for the propagation of feature annotation.</text>
</comment>
<dbReference type="SUPFAM" id="SSF57440">
    <property type="entry name" value="Kringle-like"/>
    <property type="match status" value="2"/>
</dbReference>
<evidence type="ECO:0000256" key="3">
    <source>
        <dbReference type="PROSITE-ProRule" id="PRU00121"/>
    </source>
</evidence>
<protein>
    <submittedName>
        <fullName evidence="9">Uncharacterized protein</fullName>
    </submittedName>
</protein>
<dbReference type="SMART" id="SM00032">
    <property type="entry name" value="CCP"/>
    <property type="match status" value="3"/>
</dbReference>
<keyword evidence="5" id="KW-0812">Transmembrane</keyword>
<dbReference type="SUPFAM" id="SSF57535">
    <property type="entry name" value="Complement control module/SCR domain"/>
    <property type="match status" value="2"/>
</dbReference>
<keyword evidence="1 3" id="KW-0420">Kringle</keyword>
<feature type="domain" description="Kringle" evidence="7">
    <location>
        <begin position="547"/>
        <end position="624"/>
    </location>
</feature>
<feature type="domain" description="Sushi" evidence="8">
    <location>
        <begin position="84"/>
        <end position="143"/>
    </location>
</feature>
<dbReference type="EMBL" id="JAZGQO010000006">
    <property type="protein sequence ID" value="KAK6185973.1"/>
    <property type="molecule type" value="Genomic_DNA"/>
</dbReference>
<dbReference type="InterPro" id="IPR038178">
    <property type="entry name" value="Kringle_sf"/>
</dbReference>
<evidence type="ECO:0000256" key="6">
    <source>
        <dbReference type="SAM" id="SignalP"/>
    </source>
</evidence>
<evidence type="ECO:0000259" key="8">
    <source>
        <dbReference type="PROSITE" id="PS50923"/>
    </source>
</evidence>
<evidence type="ECO:0000259" key="7">
    <source>
        <dbReference type="PROSITE" id="PS50070"/>
    </source>
</evidence>
<keyword evidence="10" id="KW-1185">Reference proteome</keyword>
<dbReference type="GO" id="GO:0004175">
    <property type="term" value="F:endopeptidase activity"/>
    <property type="evidence" value="ECO:0007669"/>
    <property type="project" value="TreeGrafter"/>
</dbReference>
<dbReference type="Gene3D" id="2.40.20.10">
    <property type="entry name" value="Plasminogen Kringle 4"/>
    <property type="match status" value="2"/>
</dbReference>
<keyword evidence="2" id="KW-1015">Disulfide bond</keyword>
<dbReference type="PROSITE" id="PS50070">
    <property type="entry name" value="KRINGLE_2"/>
    <property type="match status" value="2"/>
</dbReference>
<dbReference type="Gene3D" id="2.10.70.10">
    <property type="entry name" value="Complement Module, domain 1"/>
    <property type="match status" value="2"/>
</dbReference>
<dbReference type="InterPro" id="IPR000436">
    <property type="entry name" value="Sushi_SCR_CCP_dom"/>
</dbReference>
<dbReference type="PROSITE" id="PS50923">
    <property type="entry name" value="SUSHI"/>
    <property type="match status" value="2"/>
</dbReference>
<feature type="transmembrane region" description="Helical" evidence="5">
    <location>
        <begin position="812"/>
        <end position="840"/>
    </location>
</feature>
<dbReference type="InterPro" id="IPR018056">
    <property type="entry name" value="Kringle_CS"/>
</dbReference>
<dbReference type="CDD" id="cd00033">
    <property type="entry name" value="CCP"/>
    <property type="match status" value="1"/>
</dbReference>
<reference evidence="9 10" key="1">
    <citation type="submission" date="2024-01" db="EMBL/GenBank/DDBJ databases">
        <title>The genome of the rayed Mediterranean limpet Patella caerulea (Linnaeus, 1758).</title>
        <authorList>
            <person name="Anh-Thu Weber A."/>
            <person name="Halstead-Nussloch G."/>
        </authorList>
    </citation>
    <scope>NUCLEOTIDE SEQUENCE [LARGE SCALE GENOMIC DNA]</scope>
    <source>
        <strain evidence="9">AATW-2023a</strain>
        <tissue evidence="9">Whole specimen</tissue>
    </source>
</reference>
<dbReference type="Pfam" id="PF00051">
    <property type="entry name" value="Kringle"/>
    <property type="match status" value="2"/>
</dbReference>
<accession>A0AAN8K4X0</accession>
<comment type="caution">
    <text evidence="9">The sequence shown here is derived from an EMBL/GenBank/DDBJ whole genome shotgun (WGS) entry which is preliminary data.</text>
</comment>